<evidence type="ECO:0000256" key="3">
    <source>
        <dbReference type="HAMAP-Rule" id="MF_01077"/>
    </source>
</evidence>
<dbReference type="RefSeq" id="WP_066215280.1">
    <property type="nucleotide sequence ID" value="NZ_FNSN01000003.1"/>
</dbReference>
<keyword evidence="1 3" id="KW-0963">Cytoplasm</keyword>
<dbReference type="InterPro" id="IPR028998">
    <property type="entry name" value="RimP_C"/>
</dbReference>
<feature type="region of interest" description="Disordered" evidence="4">
    <location>
        <begin position="1"/>
        <end position="22"/>
    </location>
</feature>
<sequence length="197" mass="21287">MSGAGHSTTPDQGGQDSEAARLHGLLEPVVTAQGLFLEEVEIHRAGTQRTVQVLVDLPEDQQGGVSLDRIAEVSTDISAALDADPLDGPQAYELEVSSPGVSRPLTQPRHWRRNLGRLVRVKLSDAEPLTGRIREVHEDSVTLVPQLEAKKGVKAKEGAPVTVAFSTIRQAKVEIEFTHLDHAALDEALDPEETEEA</sequence>
<dbReference type="STRING" id="156980.SAMN04489745_2634"/>
<dbReference type="InterPro" id="IPR003728">
    <property type="entry name" value="Ribosome_maturation_RimP"/>
</dbReference>
<dbReference type="SUPFAM" id="SSF75420">
    <property type="entry name" value="YhbC-like, N-terminal domain"/>
    <property type="match status" value="1"/>
</dbReference>
<dbReference type="GO" id="GO:0005829">
    <property type="term" value="C:cytosol"/>
    <property type="evidence" value="ECO:0007669"/>
    <property type="project" value="TreeGrafter"/>
</dbReference>
<feature type="domain" description="Ribosome maturation factor RimP C-terminal" evidence="6">
    <location>
        <begin position="105"/>
        <end position="177"/>
    </location>
</feature>
<evidence type="ECO:0000259" key="6">
    <source>
        <dbReference type="Pfam" id="PF17384"/>
    </source>
</evidence>
<keyword evidence="8" id="KW-1185">Reference proteome</keyword>
<comment type="function">
    <text evidence="3">Required for maturation of 30S ribosomal subunits.</text>
</comment>
<dbReference type="PANTHER" id="PTHR33867:SF1">
    <property type="entry name" value="RIBOSOME MATURATION FACTOR RIMP"/>
    <property type="match status" value="1"/>
</dbReference>
<reference evidence="7 8" key="1">
    <citation type="submission" date="2016-10" db="EMBL/GenBank/DDBJ databases">
        <authorList>
            <person name="de Groot N.N."/>
        </authorList>
    </citation>
    <scope>NUCLEOTIDE SEQUENCE [LARGE SCALE GENOMIC DNA]</scope>
    <source>
        <strain evidence="7 8">DSM 10495</strain>
    </source>
</reference>
<dbReference type="Pfam" id="PF17384">
    <property type="entry name" value="DUF150_C"/>
    <property type="match status" value="1"/>
</dbReference>
<dbReference type="NCBIfam" id="NF000930">
    <property type="entry name" value="PRK00092.2-2"/>
    <property type="match status" value="1"/>
</dbReference>
<protein>
    <recommendedName>
        <fullName evidence="3">Ribosome maturation factor RimP</fullName>
    </recommendedName>
</protein>
<dbReference type="Gene3D" id="3.30.300.70">
    <property type="entry name" value="RimP-like superfamily, N-terminal"/>
    <property type="match status" value="1"/>
</dbReference>
<name>A0A1H4RS64_9MICC</name>
<feature type="compositionally biased region" description="Polar residues" evidence="4">
    <location>
        <begin position="1"/>
        <end position="15"/>
    </location>
</feature>
<comment type="similarity">
    <text evidence="3">Belongs to the RimP family.</text>
</comment>
<dbReference type="InterPro" id="IPR036847">
    <property type="entry name" value="RimP_C_sf"/>
</dbReference>
<comment type="subcellular location">
    <subcellularLocation>
        <location evidence="3">Cytoplasm</location>
    </subcellularLocation>
</comment>
<accession>A0A1H4RS64</accession>
<dbReference type="CDD" id="cd01734">
    <property type="entry name" value="YlxS_C"/>
    <property type="match status" value="1"/>
</dbReference>
<evidence type="ECO:0000256" key="2">
    <source>
        <dbReference type="ARBA" id="ARBA00022517"/>
    </source>
</evidence>
<dbReference type="Proteomes" id="UP000182652">
    <property type="component" value="Unassembled WGS sequence"/>
</dbReference>
<feature type="domain" description="Ribosome maturation factor RimP N-terminal" evidence="5">
    <location>
        <begin position="25"/>
        <end position="101"/>
    </location>
</feature>
<dbReference type="Pfam" id="PF02576">
    <property type="entry name" value="RimP_N"/>
    <property type="match status" value="1"/>
</dbReference>
<evidence type="ECO:0000313" key="7">
    <source>
        <dbReference type="EMBL" id="SEC34584.1"/>
    </source>
</evidence>
<dbReference type="InterPro" id="IPR028989">
    <property type="entry name" value="RimP_N"/>
</dbReference>
<dbReference type="GO" id="GO:0000028">
    <property type="term" value="P:ribosomal small subunit assembly"/>
    <property type="evidence" value="ECO:0007669"/>
    <property type="project" value="TreeGrafter"/>
</dbReference>
<evidence type="ECO:0000256" key="4">
    <source>
        <dbReference type="SAM" id="MobiDB-lite"/>
    </source>
</evidence>
<organism evidence="7 8">
    <name type="scientific">Arthrobacter woluwensis</name>
    <dbReference type="NCBI Taxonomy" id="156980"/>
    <lineage>
        <taxon>Bacteria</taxon>
        <taxon>Bacillati</taxon>
        <taxon>Actinomycetota</taxon>
        <taxon>Actinomycetes</taxon>
        <taxon>Micrococcales</taxon>
        <taxon>Micrococcaceae</taxon>
        <taxon>Arthrobacter</taxon>
    </lineage>
</organism>
<dbReference type="GO" id="GO:0006412">
    <property type="term" value="P:translation"/>
    <property type="evidence" value="ECO:0007669"/>
    <property type="project" value="TreeGrafter"/>
</dbReference>
<keyword evidence="2 3" id="KW-0690">Ribosome biogenesis</keyword>
<dbReference type="PANTHER" id="PTHR33867">
    <property type="entry name" value="RIBOSOME MATURATION FACTOR RIMP"/>
    <property type="match status" value="1"/>
</dbReference>
<gene>
    <name evidence="3" type="primary">rimP</name>
    <name evidence="7" type="ORF">SAMN04489745_2634</name>
</gene>
<evidence type="ECO:0000313" key="8">
    <source>
        <dbReference type="Proteomes" id="UP000182652"/>
    </source>
</evidence>
<proteinExistence type="inferred from homology"/>
<dbReference type="HAMAP" id="MF_01077">
    <property type="entry name" value="RimP"/>
    <property type="match status" value="1"/>
</dbReference>
<dbReference type="AlphaFoldDB" id="A0A1H4RS64"/>
<dbReference type="InterPro" id="IPR035956">
    <property type="entry name" value="RimP_N_sf"/>
</dbReference>
<evidence type="ECO:0000259" key="5">
    <source>
        <dbReference type="Pfam" id="PF02576"/>
    </source>
</evidence>
<evidence type="ECO:0000256" key="1">
    <source>
        <dbReference type="ARBA" id="ARBA00022490"/>
    </source>
</evidence>
<dbReference type="OrthoDB" id="9805006at2"/>
<dbReference type="SUPFAM" id="SSF74942">
    <property type="entry name" value="YhbC-like, C-terminal domain"/>
    <property type="match status" value="1"/>
</dbReference>
<dbReference type="EMBL" id="FNSN01000003">
    <property type="protein sequence ID" value="SEC34584.1"/>
    <property type="molecule type" value="Genomic_DNA"/>
</dbReference>